<dbReference type="InterPro" id="IPR050705">
    <property type="entry name" value="Cytochrome_P450_3A"/>
</dbReference>
<dbReference type="PANTHER" id="PTHR24302:SF15">
    <property type="entry name" value="FATTY-ACID PEROXYGENASE"/>
    <property type="match status" value="1"/>
</dbReference>
<name>A0AAF3F0H7_9BILA</name>
<dbReference type="InterPro" id="IPR017972">
    <property type="entry name" value="Cyt_P450_CS"/>
</dbReference>
<dbReference type="GO" id="GO:0020037">
    <property type="term" value="F:heme binding"/>
    <property type="evidence" value="ECO:0007669"/>
    <property type="project" value="InterPro"/>
</dbReference>
<keyword evidence="3 9" id="KW-0349">Heme</keyword>
<dbReference type="InterPro" id="IPR002401">
    <property type="entry name" value="Cyt_P450_E_grp-I"/>
</dbReference>
<dbReference type="GO" id="GO:0005506">
    <property type="term" value="F:iron ion binding"/>
    <property type="evidence" value="ECO:0007669"/>
    <property type="project" value="InterPro"/>
</dbReference>
<dbReference type="SUPFAM" id="SSF48264">
    <property type="entry name" value="Cytochrome P450"/>
    <property type="match status" value="1"/>
</dbReference>
<evidence type="ECO:0000256" key="1">
    <source>
        <dbReference type="ARBA" id="ARBA00001971"/>
    </source>
</evidence>
<dbReference type="AlphaFoldDB" id="A0AAF3F0H7"/>
<keyword evidence="5 10" id="KW-0560">Oxidoreductase</keyword>
<evidence type="ECO:0000256" key="2">
    <source>
        <dbReference type="ARBA" id="ARBA00010617"/>
    </source>
</evidence>
<dbReference type="GO" id="GO:0008395">
    <property type="term" value="F:steroid hydroxylase activity"/>
    <property type="evidence" value="ECO:0007669"/>
    <property type="project" value="TreeGrafter"/>
</dbReference>
<sequence>MLWMIFFATISAALTIYLIWAFQRANYWRNRGVTGPSFIIGLGNFFELTDRNRPWMARLPEFTKKFGKIWGYQEGLYPVMVVADLELTQELLHKRFEDFQQRKGNHLLKSNPDAARVHLAEAWGQRWKRLRTIVTPQFSNNSLKRILPIINDSSRHLTAHIGKNLNKNEHINIHRYYQEYTMDVIARVAMGVKESRQWDSEYPEILRAIFDRNLREPFFLLACMMPFMKSILTPTFKWLSNVLKMPASRLFQQIETAVEERKKLRNEGIVTNDDFIDLFLDAEAEIDHKTEGAFDRKDVHVNRKLTTDEVIAQCFVFLIAGFDTTANTLAYVSHFLTKNKDVQDRLREEIDQICTTEEITYEQLNELKYMDCVTKEGLRLHPLATIAVSRVAERDCEFAGAQIEKGTIIQVDAYTLQKSKEIWGEDAEDFVPERWMNATKEQHQAYLPFGGGPRMCVGNRLAYTEEKMALAQLLRKYELVHAEKPQETLDLRGAITISPLSVDVRIRSRSN</sequence>
<evidence type="ECO:0000313" key="12">
    <source>
        <dbReference type="WBParaSite" id="MBELARI_LOCUS19997"/>
    </source>
</evidence>
<dbReference type="PRINTS" id="PR00385">
    <property type="entry name" value="P450"/>
</dbReference>
<accession>A0AAF3F0H7</accession>
<dbReference type="PRINTS" id="PR00463">
    <property type="entry name" value="EP450I"/>
</dbReference>
<organism evidence="11 12">
    <name type="scientific">Mesorhabditis belari</name>
    <dbReference type="NCBI Taxonomy" id="2138241"/>
    <lineage>
        <taxon>Eukaryota</taxon>
        <taxon>Metazoa</taxon>
        <taxon>Ecdysozoa</taxon>
        <taxon>Nematoda</taxon>
        <taxon>Chromadorea</taxon>
        <taxon>Rhabditida</taxon>
        <taxon>Rhabditina</taxon>
        <taxon>Rhabditomorpha</taxon>
        <taxon>Rhabditoidea</taxon>
        <taxon>Rhabditidae</taxon>
        <taxon>Mesorhabditinae</taxon>
        <taxon>Mesorhabditis</taxon>
    </lineage>
</organism>
<keyword evidence="7 10" id="KW-0503">Monooxygenase</keyword>
<dbReference type="Gene3D" id="1.10.630.10">
    <property type="entry name" value="Cytochrome P450"/>
    <property type="match status" value="1"/>
</dbReference>
<dbReference type="Pfam" id="PF00067">
    <property type="entry name" value="p450"/>
    <property type="match status" value="1"/>
</dbReference>
<dbReference type="CDD" id="cd11055">
    <property type="entry name" value="CYP3A-like"/>
    <property type="match status" value="1"/>
</dbReference>
<evidence type="ECO:0000256" key="8">
    <source>
        <dbReference type="ARBA" id="ARBA00043906"/>
    </source>
</evidence>
<feature type="binding site" description="axial binding residue" evidence="9">
    <location>
        <position position="456"/>
    </location>
    <ligand>
        <name>heme</name>
        <dbReference type="ChEBI" id="CHEBI:30413"/>
    </ligand>
    <ligandPart>
        <name>Fe</name>
        <dbReference type="ChEBI" id="CHEBI:18248"/>
    </ligandPart>
</feature>
<keyword evidence="6 9" id="KW-0408">Iron</keyword>
<comment type="similarity">
    <text evidence="2 10">Belongs to the cytochrome P450 family.</text>
</comment>
<dbReference type="PROSITE" id="PS00086">
    <property type="entry name" value="CYTOCHROME_P450"/>
    <property type="match status" value="1"/>
</dbReference>
<evidence type="ECO:0000256" key="5">
    <source>
        <dbReference type="ARBA" id="ARBA00023002"/>
    </source>
</evidence>
<dbReference type="WBParaSite" id="MBELARI_LOCUS19997">
    <property type="protein sequence ID" value="MBELARI_LOCUS19997"/>
    <property type="gene ID" value="MBELARI_LOCUS19997"/>
</dbReference>
<evidence type="ECO:0000256" key="7">
    <source>
        <dbReference type="ARBA" id="ARBA00023033"/>
    </source>
</evidence>
<evidence type="ECO:0000256" key="9">
    <source>
        <dbReference type="PIRSR" id="PIRSR602401-1"/>
    </source>
</evidence>
<comment type="function">
    <text evidence="8">Cytochromes P450 are a group of heme-thiolate monooxygenases. They oxidize a variety of structurally unrelated compounds, including steroids, fatty acids, and xenobiotics.</text>
</comment>
<evidence type="ECO:0000256" key="3">
    <source>
        <dbReference type="ARBA" id="ARBA00022617"/>
    </source>
</evidence>
<evidence type="ECO:0000313" key="11">
    <source>
        <dbReference type="Proteomes" id="UP000887575"/>
    </source>
</evidence>
<keyword evidence="4 9" id="KW-0479">Metal-binding</keyword>
<dbReference type="InterPro" id="IPR001128">
    <property type="entry name" value="Cyt_P450"/>
</dbReference>
<protein>
    <submittedName>
        <fullName evidence="12">Cytochrome P450</fullName>
    </submittedName>
</protein>
<evidence type="ECO:0000256" key="10">
    <source>
        <dbReference type="RuleBase" id="RU000461"/>
    </source>
</evidence>
<keyword evidence="11" id="KW-1185">Reference proteome</keyword>
<comment type="cofactor">
    <cofactor evidence="1 9">
        <name>heme</name>
        <dbReference type="ChEBI" id="CHEBI:30413"/>
    </cofactor>
</comment>
<evidence type="ECO:0000256" key="6">
    <source>
        <dbReference type="ARBA" id="ARBA00023004"/>
    </source>
</evidence>
<evidence type="ECO:0000256" key="4">
    <source>
        <dbReference type="ARBA" id="ARBA00022723"/>
    </source>
</evidence>
<dbReference type="PANTHER" id="PTHR24302">
    <property type="entry name" value="CYTOCHROME P450 FAMILY 3"/>
    <property type="match status" value="1"/>
</dbReference>
<reference evidence="12" key="1">
    <citation type="submission" date="2024-02" db="UniProtKB">
        <authorList>
            <consortium name="WormBaseParasite"/>
        </authorList>
    </citation>
    <scope>IDENTIFICATION</scope>
</reference>
<dbReference type="Proteomes" id="UP000887575">
    <property type="component" value="Unassembled WGS sequence"/>
</dbReference>
<proteinExistence type="inferred from homology"/>
<dbReference type="InterPro" id="IPR036396">
    <property type="entry name" value="Cyt_P450_sf"/>
</dbReference>
<dbReference type="FunFam" id="1.10.630.10:FF:000182">
    <property type="entry name" value="Cytochrome P450 3A4"/>
    <property type="match status" value="1"/>
</dbReference>
<dbReference type="GO" id="GO:0016705">
    <property type="term" value="F:oxidoreductase activity, acting on paired donors, with incorporation or reduction of molecular oxygen"/>
    <property type="evidence" value="ECO:0007669"/>
    <property type="project" value="InterPro"/>
</dbReference>